<evidence type="ECO:0000256" key="4">
    <source>
        <dbReference type="ARBA" id="ARBA00022605"/>
    </source>
</evidence>
<keyword evidence="8" id="KW-0718">Serine biosynthesis</keyword>
<proteinExistence type="predicted"/>
<evidence type="ECO:0000256" key="7">
    <source>
        <dbReference type="ARBA" id="ARBA00022842"/>
    </source>
</evidence>
<gene>
    <name evidence="11" type="ORF">J2W69_000123</name>
</gene>
<dbReference type="InterPro" id="IPR050582">
    <property type="entry name" value="HAD-like_SerB"/>
</dbReference>
<comment type="cofactor">
    <cofactor evidence="1">
        <name>Mg(2+)</name>
        <dbReference type="ChEBI" id="CHEBI:18420"/>
    </cofactor>
</comment>
<evidence type="ECO:0000256" key="1">
    <source>
        <dbReference type="ARBA" id="ARBA00001946"/>
    </source>
</evidence>
<dbReference type="Gene3D" id="3.40.50.1000">
    <property type="entry name" value="HAD superfamily/HAD-like"/>
    <property type="match status" value="1"/>
</dbReference>
<evidence type="ECO:0000256" key="2">
    <source>
        <dbReference type="ARBA" id="ARBA00005135"/>
    </source>
</evidence>
<protein>
    <recommendedName>
        <fullName evidence="3">phosphoserine phosphatase</fullName>
        <ecNumber evidence="3">3.1.3.3</ecNumber>
    </recommendedName>
</protein>
<dbReference type="InterPro" id="IPR023214">
    <property type="entry name" value="HAD_sf"/>
</dbReference>
<dbReference type="EC" id="3.1.3.3" evidence="3"/>
<keyword evidence="12" id="KW-1185">Reference proteome</keyword>
<sequence length="199" mass="22296">MKAYCFDLDGTLTRLELLPMIANEIGLHEEISALTEATIKGVIPFRKSFLLRCRLLNEISVSRVNEIVQEIPLYEAIVNFINANSQNCFVVTGNLDVWVLCLQKKIKARFYCSKASVKDNFIKSIDTVLEKSDAIDEIRRLGFEQIIAIGDGMGDVSMFEKADVGIAFGATHEPIQSLIEHSNYITFSETALCKLLNTL</sequence>
<dbReference type="PANTHER" id="PTHR43344:SF2">
    <property type="entry name" value="PHOSPHOSERINE PHOSPHATASE"/>
    <property type="match status" value="1"/>
</dbReference>
<dbReference type="Proteomes" id="UP001257909">
    <property type="component" value="Unassembled WGS sequence"/>
</dbReference>
<reference evidence="11 12" key="1">
    <citation type="submission" date="2023-07" db="EMBL/GenBank/DDBJ databases">
        <title>Sorghum-associated microbial communities from plants grown in Nebraska, USA.</title>
        <authorList>
            <person name="Schachtman D."/>
        </authorList>
    </citation>
    <scope>NUCLEOTIDE SEQUENCE [LARGE SCALE GENOMIC DNA]</scope>
    <source>
        <strain evidence="11 12">4138</strain>
    </source>
</reference>
<dbReference type="InterPro" id="IPR036412">
    <property type="entry name" value="HAD-like_sf"/>
</dbReference>
<dbReference type="EMBL" id="JAVDWR010000001">
    <property type="protein sequence ID" value="MDR7119208.1"/>
    <property type="molecule type" value="Genomic_DNA"/>
</dbReference>
<dbReference type="PANTHER" id="PTHR43344">
    <property type="entry name" value="PHOSPHOSERINE PHOSPHATASE"/>
    <property type="match status" value="1"/>
</dbReference>
<keyword evidence="4" id="KW-0028">Amino-acid biosynthesis</keyword>
<evidence type="ECO:0000256" key="3">
    <source>
        <dbReference type="ARBA" id="ARBA00012640"/>
    </source>
</evidence>
<keyword evidence="5" id="KW-0479">Metal-binding</keyword>
<comment type="pathway">
    <text evidence="2">Amino-acid biosynthesis; L-serine biosynthesis; L-serine from 3-phospho-D-glycerate: step 3/3.</text>
</comment>
<accession>A0ABU1VUW1</accession>
<dbReference type="SUPFAM" id="SSF56784">
    <property type="entry name" value="HAD-like"/>
    <property type="match status" value="1"/>
</dbReference>
<dbReference type="RefSeq" id="WP_310273548.1">
    <property type="nucleotide sequence ID" value="NZ_JAVDWR010000001.1"/>
</dbReference>
<evidence type="ECO:0000256" key="9">
    <source>
        <dbReference type="ARBA" id="ARBA00048138"/>
    </source>
</evidence>
<evidence type="ECO:0000256" key="8">
    <source>
        <dbReference type="ARBA" id="ARBA00023299"/>
    </source>
</evidence>
<comment type="caution">
    <text evidence="11">The sequence shown here is derived from an EMBL/GenBank/DDBJ whole genome shotgun (WGS) entry which is preliminary data.</text>
</comment>
<name>A0ABU1VUW1_9GAMM</name>
<keyword evidence="7" id="KW-0460">Magnesium</keyword>
<evidence type="ECO:0000256" key="5">
    <source>
        <dbReference type="ARBA" id="ARBA00022723"/>
    </source>
</evidence>
<evidence type="ECO:0000256" key="10">
    <source>
        <dbReference type="ARBA" id="ARBA00048523"/>
    </source>
</evidence>
<dbReference type="NCBIfam" id="TIGR01488">
    <property type="entry name" value="HAD-SF-IB"/>
    <property type="match status" value="1"/>
</dbReference>
<dbReference type="Pfam" id="PF00702">
    <property type="entry name" value="Hydrolase"/>
    <property type="match status" value="1"/>
</dbReference>
<organism evidence="11 12">
    <name type="scientific">Rheinheimera soli</name>
    <dbReference type="NCBI Taxonomy" id="443616"/>
    <lineage>
        <taxon>Bacteria</taxon>
        <taxon>Pseudomonadati</taxon>
        <taxon>Pseudomonadota</taxon>
        <taxon>Gammaproteobacteria</taxon>
        <taxon>Chromatiales</taxon>
        <taxon>Chromatiaceae</taxon>
        <taxon>Rheinheimera</taxon>
    </lineage>
</organism>
<evidence type="ECO:0000313" key="11">
    <source>
        <dbReference type="EMBL" id="MDR7119208.1"/>
    </source>
</evidence>
<comment type="catalytic activity">
    <reaction evidence="9">
        <text>O-phospho-L-serine + H2O = L-serine + phosphate</text>
        <dbReference type="Rhea" id="RHEA:21208"/>
        <dbReference type="ChEBI" id="CHEBI:15377"/>
        <dbReference type="ChEBI" id="CHEBI:33384"/>
        <dbReference type="ChEBI" id="CHEBI:43474"/>
        <dbReference type="ChEBI" id="CHEBI:57524"/>
        <dbReference type="EC" id="3.1.3.3"/>
    </reaction>
</comment>
<evidence type="ECO:0000256" key="6">
    <source>
        <dbReference type="ARBA" id="ARBA00022801"/>
    </source>
</evidence>
<comment type="catalytic activity">
    <reaction evidence="10">
        <text>O-phospho-D-serine + H2O = D-serine + phosphate</text>
        <dbReference type="Rhea" id="RHEA:24873"/>
        <dbReference type="ChEBI" id="CHEBI:15377"/>
        <dbReference type="ChEBI" id="CHEBI:35247"/>
        <dbReference type="ChEBI" id="CHEBI:43474"/>
        <dbReference type="ChEBI" id="CHEBI:58680"/>
        <dbReference type="EC" id="3.1.3.3"/>
    </reaction>
</comment>
<keyword evidence="6" id="KW-0378">Hydrolase</keyword>
<evidence type="ECO:0000313" key="12">
    <source>
        <dbReference type="Proteomes" id="UP001257909"/>
    </source>
</evidence>